<dbReference type="InterPro" id="IPR003593">
    <property type="entry name" value="AAA+_ATPase"/>
</dbReference>
<evidence type="ECO:0000256" key="7">
    <source>
        <dbReference type="SAM" id="MobiDB-lite"/>
    </source>
</evidence>
<dbReference type="CDD" id="cd00009">
    <property type="entry name" value="AAA"/>
    <property type="match status" value="1"/>
</dbReference>
<organism evidence="9 10">
    <name type="scientific">Polysphondylium violaceum</name>
    <dbReference type="NCBI Taxonomy" id="133409"/>
    <lineage>
        <taxon>Eukaryota</taxon>
        <taxon>Amoebozoa</taxon>
        <taxon>Evosea</taxon>
        <taxon>Eumycetozoa</taxon>
        <taxon>Dictyostelia</taxon>
        <taxon>Dictyosteliales</taxon>
        <taxon>Dictyosteliaceae</taxon>
        <taxon>Polysphondylium</taxon>
    </lineage>
</organism>
<dbReference type="Proteomes" id="UP000695562">
    <property type="component" value="Unassembled WGS sequence"/>
</dbReference>
<comment type="subcellular location">
    <subcellularLocation>
        <location evidence="1 6">Nucleus</location>
    </subcellularLocation>
</comment>
<feature type="compositionally biased region" description="Basic and acidic residues" evidence="7">
    <location>
        <begin position="20"/>
        <end position="34"/>
    </location>
</feature>
<comment type="caution">
    <text evidence="9">The sequence shown here is derived from an EMBL/GenBank/DDBJ whole genome shotgun (WGS) entry which is preliminary data.</text>
</comment>
<dbReference type="Pfam" id="PF00004">
    <property type="entry name" value="AAA"/>
    <property type="match status" value="1"/>
</dbReference>
<dbReference type="PANTHER" id="PTHR10763:SF23">
    <property type="entry name" value="ORIGIN RECOGNITION COMPLEX SUBUNIT 1"/>
    <property type="match status" value="1"/>
</dbReference>
<dbReference type="Gene3D" id="3.40.50.300">
    <property type="entry name" value="P-loop containing nucleotide triphosphate hydrolases"/>
    <property type="match status" value="1"/>
</dbReference>
<evidence type="ECO:0000256" key="3">
    <source>
        <dbReference type="ARBA" id="ARBA00022705"/>
    </source>
</evidence>
<dbReference type="GO" id="GO:0006270">
    <property type="term" value="P:DNA replication initiation"/>
    <property type="evidence" value="ECO:0007669"/>
    <property type="project" value="TreeGrafter"/>
</dbReference>
<dbReference type="Pfam" id="PF17872">
    <property type="entry name" value="AAA_lid_10"/>
    <property type="match status" value="1"/>
</dbReference>
<keyword evidence="4 6" id="KW-0238">DNA-binding</keyword>
<dbReference type="GO" id="GO:0005664">
    <property type="term" value="C:nuclear origin of replication recognition complex"/>
    <property type="evidence" value="ECO:0007669"/>
    <property type="project" value="TreeGrafter"/>
</dbReference>
<dbReference type="InterPro" id="IPR050311">
    <property type="entry name" value="ORC1/CDC6"/>
</dbReference>
<evidence type="ECO:0000256" key="1">
    <source>
        <dbReference type="ARBA" id="ARBA00004123"/>
    </source>
</evidence>
<keyword evidence="6" id="KW-0067">ATP-binding</keyword>
<dbReference type="AlphaFoldDB" id="A0A8J4PSG6"/>
<dbReference type="InterPro" id="IPR041083">
    <property type="entry name" value="AAA_lid_10"/>
</dbReference>
<evidence type="ECO:0000256" key="5">
    <source>
        <dbReference type="ARBA" id="ARBA00023242"/>
    </source>
</evidence>
<dbReference type="GO" id="GO:0003688">
    <property type="term" value="F:DNA replication origin binding"/>
    <property type="evidence" value="ECO:0007669"/>
    <property type="project" value="TreeGrafter"/>
</dbReference>
<sequence>MKTRNQISHSDDDDDDDFVINDRGDGSDGERDSDVDQDDDNDGFIVNTPPQRDPNSSPVYHHTDNSSDEDDNGSDLNSGGDRDPSDGDVGSSSDFERDFDENDDYYKALVELSDDEFHQHDLQDQEDEDDGDGAGENLDDSQLLLTNESFSENTELDTYRNIYENVRLNLNLSTIPSELPGREKERKMISKFIETTLRANQGGGSLYVAGMPGTGKTATVKEVIRKLLTKAKERQLGDFQFLELNCMGLQDPHHIYLQMYKKMFNRRAKGSIRYQNALAAIEKSFSAANNRQRMFRVLLIDEFDMLVTKKQTVIYHLFEWANRENSKLIIIAIANTMNLHEKLLPRVKSRMNIQKVLFAPYTVAQLTTIIKTRLVGLEAFDPDSIEICAIRVASVCGDARRALEMCRQAATIANNEYDALVSAGKIDASKPPGKITVDHIDKVFKMLSTSIKSMVDQCTFYEKLFLSAVVNILFVSGVGEVSYGTIYERVITKCNVFSLSKPTIQEIQVVRSNLINRRLLIWSSKQSSTLIDLERTIRLNLPLEDLLYYFDNDPNSKYFAK</sequence>
<keyword evidence="6" id="KW-0547">Nucleotide-binding</keyword>
<protein>
    <recommendedName>
        <fullName evidence="6">Origin recognition complex subunit 1</fullName>
    </recommendedName>
</protein>
<dbReference type="SMART" id="SM00382">
    <property type="entry name" value="AAA"/>
    <property type="match status" value="1"/>
</dbReference>
<comment type="subunit">
    <text evidence="6">ORC is composed of six subunits.</text>
</comment>
<keyword evidence="10" id="KW-1185">Reference proteome</keyword>
<feature type="compositionally biased region" description="Polar residues" evidence="7">
    <location>
        <begin position="48"/>
        <end position="58"/>
    </location>
</feature>
<keyword evidence="5 6" id="KW-0539">Nucleus</keyword>
<feature type="region of interest" description="Disordered" evidence="7">
    <location>
        <begin position="1"/>
        <end position="99"/>
    </location>
</feature>
<evidence type="ECO:0000259" key="8">
    <source>
        <dbReference type="SMART" id="SM00382"/>
    </source>
</evidence>
<evidence type="ECO:0000256" key="2">
    <source>
        <dbReference type="ARBA" id="ARBA00008398"/>
    </source>
</evidence>
<dbReference type="InterPro" id="IPR003959">
    <property type="entry name" value="ATPase_AAA_core"/>
</dbReference>
<dbReference type="GO" id="GO:0016887">
    <property type="term" value="F:ATP hydrolysis activity"/>
    <property type="evidence" value="ECO:0007669"/>
    <property type="project" value="InterPro"/>
</dbReference>
<dbReference type="InterPro" id="IPR027417">
    <property type="entry name" value="P-loop_NTPase"/>
</dbReference>
<proteinExistence type="inferred from homology"/>
<dbReference type="EMBL" id="AJWJ01000258">
    <property type="protein sequence ID" value="KAF2072672.1"/>
    <property type="molecule type" value="Genomic_DNA"/>
</dbReference>
<dbReference type="SUPFAM" id="SSF52540">
    <property type="entry name" value="P-loop containing nucleoside triphosphate hydrolases"/>
    <property type="match status" value="1"/>
</dbReference>
<evidence type="ECO:0000256" key="6">
    <source>
        <dbReference type="RuleBase" id="RU365058"/>
    </source>
</evidence>
<reference evidence="9" key="1">
    <citation type="submission" date="2020-01" db="EMBL/GenBank/DDBJ databases">
        <title>Development of genomics and gene disruption for Polysphondylium violaceum indicates a role for the polyketide synthase stlB in stalk morphogenesis.</title>
        <authorList>
            <person name="Narita B."/>
            <person name="Kawabe Y."/>
            <person name="Kin K."/>
            <person name="Saito T."/>
            <person name="Gibbs R."/>
            <person name="Kuspa A."/>
            <person name="Muzny D."/>
            <person name="Queller D."/>
            <person name="Richards S."/>
            <person name="Strassman J."/>
            <person name="Sucgang R."/>
            <person name="Worley K."/>
            <person name="Schaap P."/>
        </authorList>
    </citation>
    <scope>NUCLEOTIDE SEQUENCE</scope>
    <source>
        <strain evidence="9">QSvi11</strain>
    </source>
</reference>
<dbReference type="GO" id="GO:0033314">
    <property type="term" value="P:mitotic DNA replication checkpoint signaling"/>
    <property type="evidence" value="ECO:0007669"/>
    <property type="project" value="TreeGrafter"/>
</dbReference>
<gene>
    <name evidence="9" type="ORF">CYY_006006</name>
</gene>
<comment type="function">
    <text evidence="6">Component of the origin recognition complex (ORC) that binds origins of replication. DNA-binding is ATP-dependent, however specific DNA sequences that define origins of replication have not been identified so far. ORC is required to assemble the pre-replication complex necessary to initiate DNA replication.</text>
</comment>
<dbReference type="PANTHER" id="PTHR10763">
    <property type="entry name" value="CELL DIVISION CONTROL PROTEIN 6-RELATED"/>
    <property type="match status" value="1"/>
</dbReference>
<keyword evidence="3 6" id="KW-0235">DNA replication</keyword>
<dbReference type="OrthoDB" id="1926878at2759"/>
<feature type="domain" description="AAA+ ATPase" evidence="8">
    <location>
        <begin position="202"/>
        <end position="357"/>
    </location>
</feature>
<dbReference type="GO" id="GO:0005524">
    <property type="term" value="F:ATP binding"/>
    <property type="evidence" value="ECO:0007669"/>
    <property type="project" value="UniProtKB-KW"/>
</dbReference>
<evidence type="ECO:0000313" key="9">
    <source>
        <dbReference type="EMBL" id="KAF2072672.1"/>
    </source>
</evidence>
<accession>A0A8J4PSG6</accession>
<comment type="similarity">
    <text evidence="2 6">Belongs to the ORC1 family.</text>
</comment>
<evidence type="ECO:0000256" key="4">
    <source>
        <dbReference type="ARBA" id="ARBA00023125"/>
    </source>
</evidence>
<evidence type="ECO:0000313" key="10">
    <source>
        <dbReference type="Proteomes" id="UP000695562"/>
    </source>
</evidence>
<name>A0A8J4PSG6_9MYCE</name>